<sequence length="121" mass="13603">MSTGWRRAFCTRDPESSLSDNKEQPISPSPRSYDVPLIVAHKNENDVVAIEKMRAESSSSVSKINHIQPPQQKHVSDSVRSYDDDEPLLSTRFVPIPEDDEDGDEEQQQNDDVDSGLFSSI</sequence>
<comment type="caution">
    <text evidence="2">The sequence shown here is derived from an EMBL/GenBank/DDBJ whole genome shotgun (WGS) entry which is preliminary data.</text>
</comment>
<protein>
    <submittedName>
        <fullName evidence="2">Uncharacterized protein</fullName>
    </submittedName>
</protein>
<accession>A0AAV1X7Z3</accession>
<dbReference type="Proteomes" id="UP001497480">
    <property type="component" value="Unassembled WGS sequence"/>
</dbReference>
<evidence type="ECO:0000313" key="2">
    <source>
        <dbReference type="EMBL" id="CAL0317157.1"/>
    </source>
</evidence>
<organism evidence="2 3">
    <name type="scientific">Lupinus luteus</name>
    <name type="common">European yellow lupine</name>
    <dbReference type="NCBI Taxonomy" id="3873"/>
    <lineage>
        <taxon>Eukaryota</taxon>
        <taxon>Viridiplantae</taxon>
        <taxon>Streptophyta</taxon>
        <taxon>Embryophyta</taxon>
        <taxon>Tracheophyta</taxon>
        <taxon>Spermatophyta</taxon>
        <taxon>Magnoliopsida</taxon>
        <taxon>eudicotyledons</taxon>
        <taxon>Gunneridae</taxon>
        <taxon>Pentapetalae</taxon>
        <taxon>rosids</taxon>
        <taxon>fabids</taxon>
        <taxon>Fabales</taxon>
        <taxon>Fabaceae</taxon>
        <taxon>Papilionoideae</taxon>
        <taxon>50 kb inversion clade</taxon>
        <taxon>genistoids sensu lato</taxon>
        <taxon>core genistoids</taxon>
        <taxon>Genisteae</taxon>
        <taxon>Lupinus</taxon>
    </lineage>
</organism>
<reference evidence="2 3" key="1">
    <citation type="submission" date="2024-03" db="EMBL/GenBank/DDBJ databases">
        <authorList>
            <person name="Martinez-Hernandez J."/>
        </authorList>
    </citation>
    <scope>NUCLEOTIDE SEQUENCE [LARGE SCALE GENOMIC DNA]</scope>
</reference>
<gene>
    <name evidence="2" type="ORF">LLUT_LOCUS18217</name>
</gene>
<feature type="region of interest" description="Disordered" evidence="1">
    <location>
        <begin position="54"/>
        <end position="121"/>
    </location>
</feature>
<dbReference type="AlphaFoldDB" id="A0AAV1X7Z3"/>
<feature type="region of interest" description="Disordered" evidence="1">
    <location>
        <begin position="1"/>
        <end position="36"/>
    </location>
</feature>
<feature type="compositionally biased region" description="Acidic residues" evidence="1">
    <location>
        <begin position="97"/>
        <end position="114"/>
    </location>
</feature>
<evidence type="ECO:0000256" key="1">
    <source>
        <dbReference type="SAM" id="MobiDB-lite"/>
    </source>
</evidence>
<proteinExistence type="predicted"/>
<feature type="compositionally biased region" description="Polar residues" evidence="1">
    <location>
        <begin position="56"/>
        <end position="73"/>
    </location>
</feature>
<feature type="compositionally biased region" description="Basic and acidic residues" evidence="1">
    <location>
        <begin position="10"/>
        <end position="23"/>
    </location>
</feature>
<evidence type="ECO:0000313" key="3">
    <source>
        <dbReference type="Proteomes" id="UP001497480"/>
    </source>
</evidence>
<keyword evidence="3" id="KW-1185">Reference proteome</keyword>
<name>A0AAV1X7Z3_LUPLU</name>
<dbReference type="EMBL" id="CAXHTB010000012">
    <property type="protein sequence ID" value="CAL0317157.1"/>
    <property type="molecule type" value="Genomic_DNA"/>
</dbReference>